<proteinExistence type="predicted"/>
<protein>
    <submittedName>
        <fullName evidence="1">Lactoylglutathione lyase-like protein</fullName>
    </submittedName>
</protein>
<dbReference type="EMBL" id="FIKT01000022">
    <property type="protein sequence ID" value="CYX20780.1"/>
    <property type="molecule type" value="Genomic_DNA"/>
</dbReference>
<dbReference type="GO" id="GO:0016829">
    <property type="term" value="F:lyase activity"/>
    <property type="evidence" value="ECO:0007669"/>
    <property type="project" value="UniProtKB-KW"/>
</dbReference>
<reference evidence="1 2" key="1">
    <citation type="submission" date="2016-02" db="EMBL/GenBank/DDBJ databases">
        <authorList>
            <consortium name="Pathogen Informatics"/>
        </authorList>
    </citation>
    <scope>NUCLEOTIDE SEQUENCE [LARGE SCALE GENOMIC DNA]</scope>
    <source>
        <strain evidence="1 2">SS1062</strain>
    </source>
</reference>
<accession>A0A0Z8TK31</accession>
<dbReference type="SUPFAM" id="SSF54593">
    <property type="entry name" value="Glyoxalase/Bleomycin resistance protein/Dihydroxybiphenyl dioxygenase"/>
    <property type="match status" value="1"/>
</dbReference>
<evidence type="ECO:0000313" key="1">
    <source>
        <dbReference type="EMBL" id="CYX20780.1"/>
    </source>
</evidence>
<dbReference type="RefSeq" id="WP_153603292.1">
    <property type="nucleotide sequence ID" value="NZ_CEKS01000086.1"/>
</dbReference>
<dbReference type="Proteomes" id="UP000071962">
    <property type="component" value="Unassembled WGS sequence"/>
</dbReference>
<dbReference type="InterPro" id="IPR029068">
    <property type="entry name" value="Glyas_Bleomycin-R_OHBP_Dase"/>
</dbReference>
<evidence type="ECO:0000313" key="2">
    <source>
        <dbReference type="Proteomes" id="UP000071962"/>
    </source>
</evidence>
<dbReference type="Gene3D" id="3.10.180.10">
    <property type="entry name" value="2,3-Dihydroxybiphenyl 1,2-Dioxygenase, domain 1"/>
    <property type="match status" value="1"/>
</dbReference>
<gene>
    <name evidence="1" type="ORF">ERS132551_01675</name>
</gene>
<keyword evidence="1" id="KW-0456">Lyase</keyword>
<sequence>MISLNVVSREEVDRLIERVEVNGGPIADRSTDAHGFYGVSFTDLDGHHFNVIVR</sequence>
<organism evidence="1 2">
    <name type="scientific">Streptococcus suis</name>
    <dbReference type="NCBI Taxonomy" id="1307"/>
    <lineage>
        <taxon>Bacteria</taxon>
        <taxon>Bacillati</taxon>
        <taxon>Bacillota</taxon>
        <taxon>Bacilli</taxon>
        <taxon>Lactobacillales</taxon>
        <taxon>Streptococcaceae</taxon>
        <taxon>Streptococcus</taxon>
    </lineage>
</organism>
<name>A0A0Z8TK31_STRSU</name>
<dbReference type="AlphaFoldDB" id="A0A0Z8TK31"/>